<evidence type="ECO:0000313" key="7">
    <source>
        <dbReference type="Proteomes" id="UP000215223"/>
    </source>
</evidence>
<dbReference type="GO" id="GO:0015074">
    <property type="term" value="P:DNA integration"/>
    <property type="evidence" value="ECO:0007669"/>
    <property type="project" value="InterPro"/>
</dbReference>
<dbReference type="PANTHER" id="PTHR30349:SF64">
    <property type="entry name" value="PROPHAGE INTEGRASE INTD-RELATED"/>
    <property type="match status" value="1"/>
</dbReference>
<dbReference type="PROSITE" id="PS51900">
    <property type="entry name" value="CB"/>
    <property type="match status" value="1"/>
</dbReference>
<evidence type="ECO:0000256" key="3">
    <source>
        <dbReference type="PROSITE-ProRule" id="PRU01248"/>
    </source>
</evidence>
<feature type="region of interest" description="Disordered" evidence="4">
    <location>
        <begin position="291"/>
        <end position="310"/>
    </location>
</feature>
<dbReference type="InterPro" id="IPR011010">
    <property type="entry name" value="DNA_brk_join_enz"/>
</dbReference>
<dbReference type="GO" id="GO:0006310">
    <property type="term" value="P:DNA recombination"/>
    <property type="evidence" value="ECO:0007669"/>
    <property type="project" value="UniProtKB-KW"/>
</dbReference>
<reference evidence="6 7" key="1">
    <citation type="submission" date="2017-07" db="EMBL/GenBank/DDBJ databases">
        <title>Amycolatopsis thailandensis Genome sequencing and assembly.</title>
        <authorList>
            <person name="Kaur N."/>
            <person name="Mayilraj S."/>
        </authorList>
    </citation>
    <scope>NUCLEOTIDE SEQUENCE [LARGE SCALE GENOMIC DNA]</scope>
    <source>
        <strain evidence="6 7">JCM 16380</strain>
    </source>
</reference>
<dbReference type="InterPro" id="IPR050090">
    <property type="entry name" value="Tyrosine_recombinase_XerCD"/>
</dbReference>
<evidence type="ECO:0000256" key="2">
    <source>
        <dbReference type="ARBA" id="ARBA00023172"/>
    </source>
</evidence>
<dbReference type="SUPFAM" id="SSF56349">
    <property type="entry name" value="DNA breaking-rejoining enzymes"/>
    <property type="match status" value="1"/>
</dbReference>
<dbReference type="Pfam" id="PF02899">
    <property type="entry name" value="Phage_int_SAM_1"/>
    <property type="match status" value="1"/>
</dbReference>
<dbReference type="GO" id="GO:0003677">
    <property type="term" value="F:DNA binding"/>
    <property type="evidence" value="ECO:0007669"/>
    <property type="project" value="UniProtKB-UniRule"/>
</dbReference>
<keyword evidence="2" id="KW-0233">DNA recombination</keyword>
<keyword evidence="1 3" id="KW-0238">DNA-binding</keyword>
<dbReference type="InterPro" id="IPR044068">
    <property type="entry name" value="CB"/>
</dbReference>
<evidence type="ECO:0000256" key="4">
    <source>
        <dbReference type="SAM" id="MobiDB-lite"/>
    </source>
</evidence>
<name>A0A229SC70_9PSEU</name>
<sequence>MKLIFYSSSGWETWCLEHRPVVPEGVPILIDEDLQFEDGVDQRPTVTVNRWLRELPSAGVHSPNSWEVYARALRAWMEFLADRGVGVFEGRPRLRAALSSYAEHRFTGELAARFAPATWNLHVGVVAAFYRWAVVEGLTSAEPFSYATALRVVRDMTRRVERNLAKVRAPKAHVTVKHLESDFAELFVRALEGLRPDGTADPRFRGLEPGRNTGVAQLVLSSGLRRQEFTYLLVHEVPPLPPDPTTVPIPLPVAAAIAKGRKQRTTWVSYEALSALHRYIALERPLAEAGSSWHPDQKLGPPLVVTDADGRGGTINGRRMSWSRLGPAERLRLVDAAGGSPLLALQRDGSPFLDWATVFRRASDRIRTDFDPRFPHVNPHRLRHSFAKSTLEQLVTGYYQQAAALVTDTGTDPALALFLTMSDPLMILRDLLGHSSVATTELYLRRLDTTRVFRDAYEAVGTRAGLTRTVLDEVDDEFNDDVGVAEVAG</sequence>
<evidence type="ECO:0000313" key="6">
    <source>
        <dbReference type="EMBL" id="OXM56450.1"/>
    </source>
</evidence>
<evidence type="ECO:0000259" key="5">
    <source>
        <dbReference type="PROSITE" id="PS51900"/>
    </source>
</evidence>
<proteinExistence type="predicted"/>
<dbReference type="Gene3D" id="1.10.443.10">
    <property type="entry name" value="Intergrase catalytic core"/>
    <property type="match status" value="1"/>
</dbReference>
<dbReference type="Gene3D" id="1.10.150.130">
    <property type="match status" value="1"/>
</dbReference>
<dbReference type="EMBL" id="NMQT01000043">
    <property type="protein sequence ID" value="OXM56450.1"/>
    <property type="molecule type" value="Genomic_DNA"/>
</dbReference>
<gene>
    <name evidence="6" type="ORF">CFP71_13470</name>
</gene>
<dbReference type="PANTHER" id="PTHR30349">
    <property type="entry name" value="PHAGE INTEGRASE-RELATED"/>
    <property type="match status" value="1"/>
</dbReference>
<keyword evidence="7" id="KW-1185">Reference proteome</keyword>
<dbReference type="OrthoDB" id="4020134at2"/>
<comment type="caution">
    <text evidence="6">The sequence shown here is derived from an EMBL/GenBank/DDBJ whole genome shotgun (WGS) entry which is preliminary data.</text>
</comment>
<evidence type="ECO:0000256" key="1">
    <source>
        <dbReference type="ARBA" id="ARBA00023125"/>
    </source>
</evidence>
<feature type="domain" description="Core-binding (CB)" evidence="5">
    <location>
        <begin position="42"/>
        <end position="134"/>
    </location>
</feature>
<organism evidence="6 7">
    <name type="scientific">Amycolatopsis thailandensis</name>
    <dbReference type="NCBI Taxonomy" id="589330"/>
    <lineage>
        <taxon>Bacteria</taxon>
        <taxon>Bacillati</taxon>
        <taxon>Actinomycetota</taxon>
        <taxon>Actinomycetes</taxon>
        <taxon>Pseudonocardiales</taxon>
        <taxon>Pseudonocardiaceae</taxon>
        <taxon>Amycolatopsis</taxon>
    </lineage>
</organism>
<dbReference type="AlphaFoldDB" id="A0A229SC70"/>
<dbReference type="InterPro" id="IPR010998">
    <property type="entry name" value="Integrase_recombinase_N"/>
</dbReference>
<dbReference type="Proteomes" id="UP000215223">
    <property type="component" value="Unassembled WGS sequence"/>
</dbReference>
<dbReference type="InterPro" id="IPR004107">
    <property type="entry name" value="Integrase_SAM-like_N"/>
</dbReference>
<protein>
    <submittedName>
        <fullName evidence="6">Integrase</fullName>
    </submittedName>
</protein>
<dbReference type="InterPro" id="IPR013762">
    <property type="entry name" value="Integrase-like_cat_sf"/>
</dbReference>
<accession>A0A229SC70</accession>